<keyword evidence="1" id="KW-0812">Transmembrane</keyword>
<feature type="transmembrane region" description="Helical" evidence="1">
    <location>
        <begin position="12"/>
        <end position="31"/>
    </location>
</feature>
<reference evidence="2 6" key="1">
    <citation type="submission" date="2015-09" db="EMBL/GenBank/DDBJ databases">
        <authorList>
            <consortium name="Pathogen Informatics"/>
        </authorList>
    </citation>
    <scope>NUCLEOTIDE SEQUENCE [LARGE SCALE GENOMIC DNA]</scope>
    <source>
        <strain evidence="2 6">2789STDY5834847</strain>
    </source>
</reference>
<evidence type="ECO:0008006" key="10">
    <source>
        <dbReference type="Google" id="ProtNLM"/>
    </source>
</evidence>
<dbReference type="Proteomes" id="UP000095614">
    <property type="component" value="Unassembled WGS sequence"/>
</dbReference>
<dbReference type="EMBL" id="WCUV01000025">
    <property type="protein sequence ID" value="KAB4086456.1"/>
    <property type="molecule type" value="Genomic_DNA"/>
</dbReference>
<evidence type="ECO:0000313" key="3">
    <source>
        <dbReference type="EMBL" id="KAB4086456.1"/>
    </source>
</evidence>
<evidence type="ECO:0000256" key="1">
    <source>
        <dbReference type="SAM" id="Phobius"/>
    </source>
</evidence>
<organism evidence="3 9">
    <name type="scientific">Bacteroides uniformis</name>
    <dbReference type="NCBI Taxonomy" id="820"/>
    <lineage>
        <taxon>Bacteria</taxon>
        <taxon>Pseudomonadati</taxon>
        <taxon>Bacteroidota</taxon>
        <taxon>Bacteroidia</taxon>
        <taxon>Bacteroidales</taxon>
        <taxon>Bacteroidaceae</taxon>
        <taxon>Bacteroides</taxon>
    </lineage>
</organism>
<dbReference type="Proteomes" id="UP000432488">
    <property type="component" value="Unassembled WGS sequence"/>
</dbReference>
<gene>
    <name evidence="5" type="ORF">DW216_13895</name>
    <name evidence="4" type="ORF">DXB37_09845</name>
    <name evidence="2" type="ORF">ERS852462_02274</name>
    <name evidence="3" type="ORF">GAQ56_22210</name>
</gene>
<evidence type="ECO:0000313" key="5">
    <source>
        <dbReference type="EMBL" id="RHH29351.1"/>
    </source>
</evidence>
<name>A0A139KBP9_BACUN</name>
<dbReference type="Proteomes" id="UP000260759">
    <property type="component" value="Unassembled WGS sequence"/>
</dbReference>
<evidence type="ECO:0000313" key="4">
    <source>
        <dbReference type="EMBL" id="RGN94347.1"/>
    </source>
</evidence>
<dbReference type="EMBL" id="QSVA01000007">
    <property type="protein sequence ID" value="RGN94347.1"/>
    <property type="molecule type" value="Genomic_DNA"/>
</dbReference>
<dbReference type="OrthoDB" id="1066121at2"/>
<dbReference type="Proteomes" id="UP000283766">
    <property type="component" value="Unassembled WGS sequence"/>
</dbReference>
<sequence length="500" mass="55813">MTMNNLHEYIGLIIAIIVVLIVIAAQIYSFLKTKKKISELEGLFEDVDNLSLKETSITSGILQNKSSLQKFLQNIPSRYSDEDDSGDEYTDLSLIVPQNKNIYGKLGLIIYRTNEYLCKNTGTSADLGILEDICDSQKGALEDEIHNSLNVPLYLGLAGTFVGIITGLIGVDFNQIFGETDNLSGLQHLLYGIIAAMCASLLGLGFTVYNSAISYKSAVAKSNEGKEEYMNFLRRELMPLLSNSMASSLNSLKGVLGHFVDKFGRNLDAYANSAELLNDNLEKQHLVLAEINKLSLTQTANKIAATFMQLKDSADSLNVFKSYQEQLNSTIANVSGIVNQTQTIIDKFKDFSTGLSVVVSNQNKTTELQREFQEAITTHFPTGAEARDIWRKEFDLFISEGKQVSESLSTQLTASTEHIQNFVANNKEFFDTFDKLKEVLDTMVQYTQVQAECYKDMKGEILNLRTDYHNAQLDSIELNKSILKAIETMTKSIKDLKEEK</sequence>
<dbReference type="EMBL" id="CZAF01000006">
    <property type="protein sequence ID" value="CUO99615.1"/>
    <property type="molecule type" value="Genomic_DNA"/>
</dbReference>
<dbReference type="PATRIC" id="fig|820.27.peg.1236"/>
<protein>
    <recommendedName>
        <fullName evidence="10">MotA/TolQ/ExbB proton channel domain-containing protein</fullName>
    </recommendedName>
</protein>
<dbReference type="EMBL" id="QRJL01000009">
    <property type="protein sequence ID" value="RHH29351.1"/>
    <property type="molecule type" value="Genomic_DNA"/>
</dbReference>
<reference evidence="3 9" key="3">
    <citation type="journal article" date="2019" name="Nat. Med.">
        <title>A library of human gut bacterial isolates paired with longitudinal multiomics data enables mechanistic microbiome research.</title>
        <authorList>
            <person name="Poyet M."/>
            <person name="Groussin M."/>
            <person name="Gibbons S.M."/>
            <person name="Avila-Pacheco J."/>
            <person name="Jiang X."/>
            <person name="Kearney S.M."/>
            <person name="Perrotta A.R."/>
            <person name="Berdy B."/>
            <person name="Zhao S."/>
            <person name="Lieberman T.D."/>
            <person name="Swanson P.K."/>
            <person name="Smith M."/>
            <person name="Roesemann S."/>
            <person name="Alexander J.E."/>
            <person name="Rich S.A."/>
            <person name="Livny J."/>
            <person name="Vlamakis H."/>
            <person name="Clish C."/>
            <person name="Bullock K."/>
            <person name="Deik A."/>
            <person name="Scott J."/>
            <person name="Pierce K.A."/>
            <person name="Xavier R.J."/>
            <person name="Alm E.J."/>
        </authorList>
    </citation>
    <scope>NUCLEOTIDE SEQUENCE [LARGE SCALE GENOMIC DNA]</scope>
    <source>
        <strain evidence="3 9">BIOML-A42</strain>
    </source>
</reference>
<keyword evidence="1" id="KW-0472">Membrane</keyword>
<dbReference type="AlphaFoldDB" id="A0A139KBP9"/>
<evidence type="ECO:0000313" key="2">
    <source>
        <dbReference type="EMBL" id="CUO99615.1"/>
    </source>
</evidence>
<feature type="transmembrane region" description="Helical" evidence="1">
    <location>
        <begin position="189"/>
        <end position="209"/>
    </location>
</feature>
<evidence type="ECO:0000313" key="7">
    <source>
        <dbReference type="Proteomes" id="UP000260759"/>
    </source>
</evidence>
<evidence type="ECO:0000313" key="9">
    <source>
        <dbReference type="Proteomes" id="UP000432488"/>
    </source>
</evidence>
<keyword evidence="1" id="KW-1133">Transmembrane helix</keyword>
<reference evidence="7 8" key="2">
    <citation type="submission" date="2018-08" db="EMBL/GenBank/DDBJ databases">
        <title>A genome reference for cultivated species of the human gut microbiota.</title>
        <authorList>
            <person name="Zou Y."/>
            <person name="Xue W."/>
            <person name="Luo G."/>
        </authorList>
    </citation>
    <scope>NUCLEOTIDE SEQUENCE [LARGE SCALE GENOMIC DNA]</scope>
    <source>
        <strain evidence="5 8">AM18-14LB</strain>
        <strain evidence="4 7">OM03-4</strain>
    </source>
</reference>
<evidence type="ECO:0000313" key="8">
    <source>
        <dbReference type="Proteomes" id="UP000283766"/>
    </source>
</evidence>
<proteinExistence type="predicted"/>
<accession>A0A139KBP9</accession>
<feature type="transmembrane region" description="Helical" evidence="1">
    <location>
        <begin position="151"/>
        <end position="169"/>
    </location>
</feature>
<evidence type="ECO:0000313" key="6">
    <source>
        <dbReference type="Proteomes" id="UP000095614"/>
    </source>
</evidence>